<dbReference type="GO" id="GO:0016747">
    <property type="term" value="F:acyltransferase activity, transferring groups other than amino-acyl groups"/>
    <property type="evidence" value="ECO:0007669"/>
    <property type="project" value="InterPro"/>
</dbReference>
<dbReference type="CDD" id="cd04301">
    <property type="entry name" value="NAT_SF"/>
    <property type="match status" value="1"/>
</dbReference>
<organism evidence="4 5">
    <name type="scientific">Clostridium paridis</name>
    <dbReference type="NCBI Taxonomy" id="2803863"/>
    <lineage>
        <taxon>Bacteria</taxon>
        <taxon>Bacillati</taxon>
        <taxon>Bacillota</taxon>
        <taxon>Clostridia</taxon>
        <taxon>Eubacteriales</taxon>
        <taxon>Clostridiaceae</taxon>
        <taxon>Clostridium</taxon>
    </lineage>
</organism>
<dbReference type="PANTHER" id="PTHR42919:SF8">
    <property type="entry name" value="N-ALPHA-ACETYLTRANSFERASE 50"/>
    <property type="match status" value="1"/>
</dbReference>
<sequence length="288" mass="33809">MIKSYIKLDKVEKSLVCDFVNRNIEEKKTLNEVDEMFNNKVYDYGNGALFYFRSGKVLGRINIVLEVAQQLGTTYIHFLDIEDSSNEKEMIIKNLIEEAITIANLYNAKEIYLGERNEDRLKLLEKLGFHIDYRAIRMYLEDRDKKIECLDLIPLTQENKQEYQRVYNDSFSDMPHGSYVDIDGVQEYLKKADEENYYFFVSYNSINIGFMDCTIKNGEGSFDIGLCKPYRGRGFGRMLLETAIEFLNKKEVNKIGLLVIERNSVAYNMYKKRGFKVDSIFSNWIKLK</sequence>
<accession>A0A937FE35</accession>
<keyword evidence="1" id="KW-0808">Transferase</keyword>
<feature type="domain" description="N-acetyltransferase" evidence="3">
    <location>
        <begin position="150"/>
        <end position="288"/>
    </location>
</feature>
<comment type="caution">
    <text evidence="4">The sequence shown here is derived from an EMBL/GenBank/DDBJ whole genome shotgun (WGS) entry which is preliminary data.</text>
</comment>
<evidence type="ECO:0000256" key="1">
    <source>
        <dbReference type="ARBA" id="ARBA00022679"/>
    </source>
</evidence>
<dbReference type="Proteomes" id="UP000623681">
    <property type="component" value="Unassembled WGS sequence"/>
</dbReference>
<gene>
    <name evidence="4" type="ORF">JK634_10010</name>
</gene>
<evidence type="ECO:0000313" key="4">
    <source>
        <dbReference type="EMBL" id="MBL4932139.1"/>
    </source>
</evidence>
<dbReference type="RefSeq" id="WP_202767511.1">
    <property type="nucleotide sequence ID" value="NZ_JAESWA010000022.1"/>
</dbReference>
<reference evidence="4" key="1">
    <citation type="submission" date="2021-01" db="EMBL/GenBank/DDBJ databases">
        <title>Genome public.</title>
        <authorList>
            <person name="Liu C."/>
            <person name="Sun Q."/>
        </authorList>
    </citation>
    <scope>NUCLEOTIDE SEQUENCE</scope>
    <source>
        <strain evidence="4">YIM B02565</strain>
    </source>
</reference>
<dbReference type="Pfam" id="PF00583">
    <property type="entry name" value="Acetyltransf_1"/>
    <property type="match status" value="1"/>
</dbReference>
<dbReference type="InterPro" id="IPR000182">
    <property type="entry name" value="GNAT_dom"/>
</dbReference>
<dbReference type="InterPro" id="IPR051556">
    <property type="entry name" value="N-term/lysine_N-AcTrnsfr"/>
</dbReference>
<dbReference type="AlphaFoldDB" id="A0A937FE35"/>
<dbReference type="InterPro" id="IPR016181">
    <property type="entry name" value="Acyl_CoA_acyltransferase"/>
</dbReference>
<dbReference type="SUPFAM" id="SSF55729">
    <property type="entry name" value="Acyl-CoA N-acyltransferases (Nat)"/>
    <property type="match status" value="1"/>
</dbReference>
<keyword evidence="2" id="KW-0012">Acyltransferase</keyword>
<dbReference type="PROSITE" id="PS51186">
    <property type="entry name" value="GNAT"/>
    <property type="match status" value="1"/>
</dbReference>
<evidence type="ECO:0000313" key="5">
    <source>
        <dbReference type="Proteomes" id="UP000623681"/>
    </source>
</evidence>
<proteinExistence type="predicted"/>
<name>A0A937FE35_9CLOT</name>
<protein>
    <submittedName>
        <fullName evidence="4">GNAT family N-acetyltransferase</fullName>
    </submittedName>
</protein>
<dbReference type="Gene3D" id="3.40.630.30">
    <property type="match status" value="1"/>
</dbReference>
<dbReference type="PANTHER" id="PTHR42919">
    <property type="entry name" value="N-ALPHA-ACETYLTRANSFERASE"/>
    <property type="match status" value="1"/>
</dbReference>
<keyword evidence="5" id="KW-1185">Reference proteome</keyword>
<evidence type="ECO:0000259" key="3">
    <source>
        <dbReference type="PROSITE" id="PS51186"/>
    </source>
</evidence>
<dbReference type="EMBL" id="JAESWA010000022">
    <property type="protein sequence ID" value="MBL4932139.1"/>
    <property type="molecule type" value="Genomic_DNA"/>
</dbReference>
<evidence type="ECO:0000256" key="2">
    <source>
        <dbReference type="ARBA" id="ARBA00023315"/>
    </source>
</evidence>